<sequence>MGDNTSSFRMPQPQYTSEITEETKHPIPPNTAQIPTLASNPPPKYPDIEHHRKVLRYWIICTFSFLVISPLLSVLLGVNLRTRDFAYTPDPANPTFTGRSLELEAVLVSADPMNFVMTFDWTILGENVNSPCTTTALDKCTDINIFFDNNLLAQTDSSTRTSDPPDTPLFKHNAKSAILMDITANTPTFRTNLQLFSPGNRESSLIFYPFDVYTAEIFIFAQEAGTNNTVGIQINSTRGIAVGFKISAVDFPGVPIPAGDIDIFVTLQRGTLIRAFCIICTIAVWLITLVLLLLMFTSVVFGFRQKSEILIVPVATVFAFTQLRGSMPGAPAGFGDILDFVGLLPCLAFLSISASLTLGAFILTDPTKKPYALDWDMLFEAFPILNTKRGRVIHDKRVGDDSGQKDA</sequence>
<dbReference type="EMBL" id="MU155268">
    <property type="protein sequence ID" value="KAF9477201.1"/>
    <property type="molecule type" value="Genomic_DNA"/>
</dbReference>
<evidence type="ECO:0000313" key="4">
    <source>
        <dbReference type="Proteomes" id="UP000807469"/>
    </source>
</evidence>
<dbReference type="Proteomes" id="UP000807469">
    <property type="component" value="Unassembled WGS sequence"/>
</dbReference>
<gene>
    <name evidence="3" type="ORF">BDN70DRAFT_934391</name>
</gene>
<name>A0A9P6CRM8_9AGAR</name>
<accession>A0A9P6CRM8</accession>
<keyword evidence="2" id="KW-0472">Membrane</keyword>
<feature type="transmembrane region" description="Helical" evidence="2">
    <location>
        <begin position="308"/>
        <end position="325"/>
    </location>
</feature>
<proteinExistence type="predicted"/>
<organism evidence="3 4">
    <name type="scientific">Pholiota conissans</name>
    <dbReference type="NCBI Taxonomy" id="109636"/>
    <lineage>
        <taxon>Eukaryota</taxon>
        <taxon>Fungi</taxon>
        <taxon>Dikarya</taxon>
        <taxon>Basidiomycota</taxon>
        <taxon>Agaricomycotina</taxon>
        <taxon>Agaricomycetes</taxon>
        <taxon>Agaricomycetidae</taxon>
        <taxon>Agaricales</taxon>
        <taxon>Agaricineae</taxon>
        <taxon>Strophariaceae</taxon>
        <taxon>Pholiota</taxon>
    </lineage>
</organism>
<dbReference type="InterPro" id="IPR027948">
    <property type="entry name" value="DUF4436"/>
</dbReference>
<feature type="compositionally biased region" description="Polar residues" evidence="1">
    <location>
        <begin position="1"/>
        <end position="18"/>
    </location>
</feature>
<evidence type="ECO:0000256" key="1">
    <source>
        <dbReference type="SAM" id="MobiDB-lite"/>
    </source>
</evidence>
<evidence type="ECO:0000313" key="3">
    <source>
        <dbReference type="EMBL" id="KAF9477201.1"/>
    </source>
</evidence>
<protein>
    <recommendedName>
        <fullName evidence="5">Transmembrane protein</fullName>
    </recommendedName>
</protein>
<dbReference type="AlphaFoldDB" id="A0A9P6CRM8"/>
<reference evidence="3" key="1">
    <citation type="submission" date="2020-11" db="EMBL/GenBank/DDBJ databases">
        <authorList>
            <consortium name="DOE Joint Genome Institute"/>
            <person name="Ahrendt S."/>
            <person name="Riley R."/>
            <person name="Andreopoulos W."/>
            <person name="Labutti K."/>
            <person name="Pangilinan J."/>
            <person name="Ruiz-Duenas F.J."/>
            <person name="Barrasa J.M."/>
            <person name="Sanchez-Garcia M."/>
            <person name="Camarero S."/>
            <person name="Miyauchi S."/>
            <person name="Serrano A."/>
            <person name="Linde D."/>
            <person name="Babiker R."/>
            <person name="Drula E."/>
            <person name="Ayuso-Fernandez I."/>
            <person name="Pacheco R."/>
            <person name="Padilla G."/>
            <person name="Ferreira P."/>
            <person name="Barriuso J."/>
            <person name="Kellner H."/>
            <person name="Castanera R."/>
            <person name="Alfaro M."/>
            <person name="Ramirez L."/>
            <person name="Pisabarro A.G."/>
            <person name="Kuo A."/>
            <person name="Tritt A."/>
            <person name="Lipzen A."/>
            <person name="He G."/>
            <person name="Yan M."/>
            <person name="Ng V."/>
            <person name="Cullen D."/>
            <person name="Martin F."/>
            <person name="Rosso M.-N."/>
            <person name="Henrissat B."/>
            <person name="Hibbett D."/>
            <person name="Martinez A.T."/>
            <person name="Grigoriev I.V."/>
        </authorList>
    </citation>
    <scope>NUCLEOTIDE SEQUENCE</scope>
    <source>
        <strain evidence="3">CIRM-BRFM 674</strain>
    </source>
</reference>
<dbReference type="Pfam" id="PF14494">
    <property type="entry name" value="DUF4436"/>
    <property type="match status" value="1"/>
</dbReference>
<evidence type="ECO:0008006" key="5">
    <source>
        <dbReference type="Google" id="ProtNLM"/>
    </source>
</evidence>
<dbReference type="OrthoDB" id="2923771at2759"/>
<feature type="region of interest" description="Disordered" evidence="1">
    <location>
        <begin position="1"/>
        <end position="33"/>
    </location>
</feature>
<feature type="transmembrane region" description="Helical" evidence="2">
    <location>
        <begin position="272"/>
        <end position="296"/>
    </location>
</feature>
<feature type="transmembrane region" description="Helical" evidence="2">
    <location>
        <begin position="337"/>
        <end position="363"/>
    </location>
</feature>
<comment type="caution">
    <text evidence="3">The sequence shown here is derived from an EMBL/GenBank/DDBJ whole genome shotgun (WGS) entry which is preliminary data.</text>
</comment>
<keyword evidence="2" id="KW-0812">Transmembrane</keyword>
<evidence type="ECO:0000256" key="2">
    <source>
        <dbReference type="SAM" id="Phobius"/>
    </source>
</evidence>
<keyword evidence="2" id="KW-1133">Transmembrane helix</keyword>
<keyword evidence="4" id="KW-1185">Reference proteome</keyword>
<feature type="transmembrane region" description="Helical" evidence="2">
    <location>
        <begin position="54"/>
        <end position="78"/>
    </location>
</feature>